<dbReference type="GO" id="GO:0004252">
    <property type="term" value="F:serine-type endopeptidase activity"/>
    <property type="evidence" value="ECO:0007669"/>
    <property type="project" value="UniProtKB-EC"/>
</dbReference>
<dbReference type="FunFam" id="3.90.226.10:FF:000090">
    <property type="entry name" value="Tail-specific protease"/>
    <property type="match status" value="1"/>
</dbReference>
<keyword evidence="4 5" id="KW-0720">Serine protease</keyword>
<feature type="compositionally biased region" description="Basic and acidic residues" evidence="6">
    <location>
        <begin position="686"/>
        <end position="698"/>
    </location>
</feature>
<evidence type="ECO:0000256" key="3">
    <source>
        <dbReference type="ARBA" id="ARBA00022801"/>
    </source>
</evidence>
<dbReference type="SMART" id="SM00245">
    <property type="entry name" value="TSPc"/>
    <property type="match status" value="1"/>
</dbReference>
<dbReference type="PANTHER" id="PTHR32060">
    <property type="entry name" value="TAIL-SPECIFIC PROTEASE"/>
    <property type="match status" value="1"/>
</dbReference>
<dbReference type="Pfam" id="PF00595">
    <property type="entry name" value="PDZ"/>
    <property type="match status" value="1"/>
</dbReference>
<dbReference type="GO" id="GO:0030288">
    <property type="term" value="C:outer membrane-bounded periplasmic space"/>
    <property type="evidence" value="ECO:0007669"/>
    <property type="project" value="TreeGrafter"/>
</dbReference>
<keyword evidence="3 5" id="KW-0378">Hydrolase</keyword>
<dbReference type="GO" id="GO:0007165">
    <property type="term" value="P:signal transduction"/>
    <property type="evidence" value="ECO:0007669"/>
    <property type="project" value="TreeGrafter"/>
</dbReference>
<evidence type="ECO:0000256" key="7">
    <source>
        <dbReference type="SAM" id="SignalP"/>
    </source>
</evidence>
<dbReference type="InterPro" id="IPR005151">
    <property type="entry name" value="Tail-specific_protease"/>
</dbReference>
<comment type="similarity">
    <text evidence="1 5">Belongs to the peptidase S41A family.</text>
</comment>
<keyword evidence="7" id="KW-0732">Signal</keyword>
<proteinExistence type="inferred from homology"/>
<dbReference type="EC" id="3.4.21.102" evidence="9"/>
<dbReference type="SMART" id="SM00228">
    <property type="entry name" value="PDZ"/>
    <property type="match status" value="1"/>
</dbReference>
<dbReference type="GO" id="GO:0006508">
    <property type="term" value="P:proteolysis"/>
    <property type="evidence" value="ECO:0007669"/>
    <property type="project" value="UniProtKB-KW"/>
</dbReference>
<dbReference type="Gene3D" id="3.90.226.10">
    <property type="entry name" value="2-enoyl-CoA Hydratase, Chain A, domain 1"/>
    <property type="match status" value="1"/>
</dbReference>
<dbReference type="CDD" id="cd06782">
    <property type="entry name" value="cpPDZ_CPP-like"/>
    <property type="match status" value="1"/>
</dbReference>
<feature type="region of interest" description="Disordered" evidence="6">
    <location>
        <begin position="653"/>
        <end position="719"/>
    </location>
</feature>
<dbReference type="SUPFAM" id="SSF52096">
    <property type="entry name" value="ClpP/crotonase"/>
    <property type="match status" value="1"/>
</dbReference>
<feature type="chain" id="PRO_5031005231" evidence="7">
    <location>
        <begin position="22"/>
        <end position="783"/>
    </location>
</feature>
<dbReference type="AlphaFoldDB" id="A0A7W9WXZ5"/>
<gene>
    <name evidence="9" type="ORF">HD842_000985</name>
</gene>
<dbReference type="InterPro" id="IPR001478">
    <property type="entry name" value="PDZ"/>
</dbReference>
<dbReference type="CDD" id="cd07560">
    <property type="entry name" value="Peptidase_S41_CPP"/>
    <property type="match status" value="1"/>
</dbReference>
<evidence type="ECO:0000313" key="9">
    <source>
        <dbReference type="EMBL" id="MBB6132874.1"/>
    </source>
</evidence>
<comment type="caution">
    <text evidence="9">The sequence shown here is derived from an EMBL/GenBank/DDBJ whole genome shotgun (WGS) entry which is preliminary data.</text>
</comment>
<protein>
    <submittedName>
        <fullName evidence="9">Carboxyl-terminal processing protease</fullName>
        <ecNumber evidence="9">3.4.21.102</ecNumber>
    </submittedName>
</protein>
<dbReference type="Gene3D" id="2.30.42.10">
    <property type="match status" value="1"/>
</dbReference>
<keyword evidence="10" id="KW-1185">Reference proteome</keyword>
<dbReference type="PROSITE" id="PS50106">
    <property type="entry name" value="PDZ"/>
    <property type="match status" value="1"/>
</dbReference>
<evidence type="ECO:0000256" key="2">
    <source>
        <dbReference type="ARBA" id="ARBA00022670"/>
    </source>
</evidence>
<dbReference type="InterPro" id="IPR020992">
    <property type="entry name" value="Tail_Prtase_C"/>
</dbReference>
<keyword evidence="2 5" id="KW-0645">Protease</keyword>
<dbReference type="RefSeq" id="WP_183551720.1">
    <property type="nucleotide sequence ID" value="NZ_JACHBX010000001.1"/>
</dbReference>
<evidence type="ECO:0000256" key="6">
    <source>
        <dbReference type="SAM" id="MobiDB-lite"/>
    </source>
</evidence>
<feature type="signal peptide" evidence="7">
    <location>
        <begin position="1"/>
        <end position="21"/>
    </location>
</feature>
<name>A0A7W9WXZ5_9BURK</name>
<dbReference type="Pfam" id="PF17804">
    <property type="entry name" value="TSP_NTD"/>
    <property type="match status" value="1"/>
</dbReference>
<dbReference type="Proteomes" id="UP000540787">
    <property type="component" value="Unassembled WGS sequence"/>
</dbReference>
<feature type="region of interest" description="Disordered" evidence="6">
    <location>
        <begin position="29"/>
        <end position="50"/>
    </location>
</feature>
<dbReference type="Pfam" id="PF11818">
    <property type="entry name" value="DUF3340"/>
    <property type="match status" value="1"/>
</dbReference>
<feature type="compositionally biased region" description="Basic and acidic residues" evidence="6">
    <location>
        <begin position="653"/>
        <end position="669"/>
    </location>
</feature>
<evidence type="ECO:0000313" key="10">
    <source>
        <dbReference type="Proteomes" id="UP000540787"/>
    </source>
</evidence>
<feature type="domain" description="PDZ" evidence="8">
    <location>
        <begin position="264"/>
        <end position="334"/>
    </location>
</feature>
<evidence type="ECO:0000256" key="4">
    <source>
        <dbReference type="ARBA" id="ARBA00022825"/>
    </source>
</evidence>
<dbReference type="InterPro" id="IPR040573">
    <property type="entry name" value="TSP_N"/>
</dbReference>
<dbReference type="EMBL" id="JACHBX010000001">
    <property type="protein sequence ID" value="MBB6132874.1"/>
    <property type="molecule type" value="Genomic_DNA"/>
</dbReference>
<reference evidence="9 10" key="1">
    <citation type="submission" date="2020-08" db="EMBL/GenBank/DDBJ databases">
        <title>The Agave Microbiome: Exploring the role of microbial communities in plant adaptations to desert environments.</title>
        <authorList>
            <person name="Partida-Martinez L.P."/>
        </authorList>
    </citation>
    <scope>NUCLEOTIDE SEQUENCE [LARGE SCALE GENOMIC DNA]</scope>
    <source>
        <strain evidence="9 10">AT3.2</strain>
    </source>
</reference>
<evidence type="ECO:0000259" key="8">
    <source>
        <dbReference type="PROSITE" id="PS50106"/>
    </source>
</evidence>
<dbReference type="InterPro" id="IPR036034">
    <property type="entry name" value="PDZ_sf"/>
</dbReference>
<sequence length="783" mass="86062">MKKHVLLAAMAFAMSAHVVTAQPEKSAAVATPPAPAKPADSAKSAAKPAGKSATPAIATDMKPIAAQTQAALWASRVLGRYHYSPVPLDDAMSAKIFDKYFEGLDSEKLYFVQADLDSFGALRTKMDDAINNEDLNAPFSIYNMYQKRFGERMAYARSLLKGNFDFSTEETMQLDREKAAWAKSEDEIHDLWRKRVKNDWLRLKLAGKDDKSIRETLDKRYENYVNRIGKLNNEDVFQMFMNAYATAIEPHTNYLGPRSADNFDIAMRLSLEGIGCVLQSRDDYTIIREVVPGSPAEKSGKLKVGDRIVGVAQGNAPFTDVLGWRLDDVVALVRGEKGTTVRLDVIPGDGGVDAKHVSVSMVRNKISMEEQAAKKSIIKVKENGVERRIGVIALPTFYQDFEGRRKGEKDFRSATRDVERILVELKKDKVDNVLIDLRNNGGGSLTEAVELTGLFIDKGPVVMQRTAEGRVEVESDVKAGLAWDGPMGVLINRGSASASEIFAAAIQDYGRGIVIGEPSFGKGTVQTLIDLDRFAPGEKARYGELKMTIAQFFRINGGTTQLRGVTPDIKLPVMTDLDSFGESSYDNALPWVAIKPANYMPAGDLKELVAPLQQRHEARIAKDKDFQFLQEDIAEVLKLRKENVISLNETIRRKERDTQDARSKLREARLGGTSATPDEPASGPGSKEKRAEAPDPTKAKKSVVAVRGTPRQDDGLQADERNLQSELAAEKAAKDAKDVMLQEAANILADEVGMLKTDTRMASRVMPYMVVAPAGSAVSANVK</sequence>
<organism evidence="9 10">
    <name type="scientific">Massilia aurea</name>
    <dbReference type="NCBI Taxonomy" id="373040"/>
    <lineage>
        <taxon>Bacteria</taxon>
        <taxon>Pseudomonadati</taxon>
        <taxon>Pseudomonadota</taxon>
        <taxon>Betaproteobacteria</taxon>
        <taxon>Burkholderiales</taxon>
        <taxon>Oxalobacteraceae</taxon>
        <taxon>Telluria group</taxon>
        <taxon>Massilia</taxon>
    </lineage>
</organism>
<dbReference type="InterPro" id="IPR004447">
    <property type="entry name" value="Peptidase_S41A"/>
</dbReference>
<accession>A0A7W9WXZ5</accession>
<dbReference type="Pfam" id="PF03572">
    <property type="entry name" value="Peptidase_S41"/>
    <property type="match status" value="1"/>
</dbReference>
<evidence type="ECO:0000256" key="1">
    <source>
        <dbReference type="ARBA" id="ARBA00009179"/>
    </source>
</evidence>
<dbReference type="SUPFAM" id="SSF50156">
    <property type="entry name" value="PDZ domain-like"/>
    <property type="match status" value="1"/>
</dbReference>
<dbReference type="PANTHER" id="PTHR32060:SF22">
    <property type="entry name" value="CARBOXYL-TERMINAL-PROCESSING PEPTIDASE 3, CHLOROPLASTIC"/>
    <property type="match status" value="1"/>
</dbReference>
<evidence type="ECO:0000256" key="5">
    <source>
        <dbReference type="RuleBase" id="RU004404"/>
    </source>
</evidence>
<dbReference type="InterPro" id="IPR029045">
    <property type="entry name" value="ClpP/crotonase-like_dom_sf"/>
</dbReference>
<dbReference type="NCBIfam" id="TIGR00225">
    <property type="entry name" value="prc"/>
    <property type="match status" value="1"/>
</dbReference>
<feature type="compositionally biased region" description="Basic and acidic residues" evidence="6">
    <location>
        <begin position="710"/>
        <end position="719"/>
    </location>
</feature>